<dbReference type="STRING" id="1173020.Cha6605_0570"/>
<proteinExistence type="predicted"/>
<sequence length="87" mass="9903">MSDDWSRYIRFRDDGLSPQDVWNYARSDGLKFADSIRMIRLVFDLTLVEAKEVTIQAESLGTSLEEYQGRVLLPAIEAATSLDISMD</sequence>
<accession>K9UB58</accession>
<reference evidence="1 2" key="1">
    <citation type="submission" date="2012-05" db="EMBL/GenBank/DDBJ databases">
        <title>Finished chromosome of genome of Chamaesiphon sp. PCC 6605.</title>
        <authorList>
            <consortium name="US DOE Joint Genome Institute"/>
            <person name="Gugger M."/>
            <person name="Coursin T."/>
            <person name="Rippka R."/>
            <person name="Tandeau De Marsac N."/>
            <person name="Huntemann M."/>
            <person name="Wei C.-L."/>
            <person name="Han J."/>
            <person name="Detter J.C."/>
            <person name="Han C."/>
            <person name="Tapia R."/>
            <person name="Chen A."/>
            <person name="Kyrpides N."/>
            <person name="Mavromatis K."/>
            <person name="Markowitz V."/>
            <person name="Szeto E."/>
            <person name="Ivanova N."/>
            <person name="Pagani I."/>
            <person name="Pati A."/>
            <person name="Goodwin L."/>
            <person name="Nordberg H.P."/>
            <person name="Cantor M.N."/>
            <person name="Hua S.X."/>
            <person name="Woyke T."/>
            <person name="Kerfeld C.A."/>
        </authorList>
    </citation>
    <scope>NUCLEOTIDE SEQUENCE [LARGE SCALE GENOMIC DNA]</scope>
    <source>
        <strain evidence="2">ATCC 27169 / PCC 6605</strain>
    </source>
</reference>
<dbReference type="AlphaFoldDB" id="K9UB58"/>
<dbReference type="HOGENOM" id="CLU_2477700_0_0_3"/>
<dbReference type="EMBL" id="CP003600">
    <property type="protein sequence ID" value="AFY91853.1"/>
    <property type="molecule type" value="Genomic_DNA"/>
</dbReference>
<dbReference type="Proteomes" id="UP000010366">
    <property type="component" value="Chromosome"/>
</dbReference>
<dbReference type="KEGG" id="cmp:Cha6605_0570"/>
<evidence type="ECO:0000313" key="1">
    <source>
        <dbReference type="EMBL" id="AFY91853.1"/>
    </source>
</evidence>
<protein>
    <submittedName>
        <fullName evidence="1">Uncharacterized protein</fullName>
    </submittedName>
</protein>
<keyword evidence="2" id="KW-1185">Reference proteome</keyword>
<organism evidence="1 2">
    <name type="scientific">Chamaesiphon minutus (strain ATCC 27169 / PCC 6605)</name>
    <dbReference type="NCBI Taxonomy" id="1173020"/>
    <lineage>
        <taxon>Bacteria</taxon>
        <taxon>Bacillati</taxon>
        <taxon>Cyanobacteriota</taxon>
        <taxon>Cyanophyceae</taxon>
        <taxon>Gomontiellales</taxon>
        <taxon>Chamaesiphonaceae</taxon>
        <taxon>Chamaesiphon</taxon>
    </lineage>
</organism>
<dbReference type="RefSeq" id="WP_015158047.1">
    <property type="nucleotide sequence ID" value="NC_019697.1"/>
</dbReference>
<evidence type="ECO:0000313" key="2">
    <source>
        <dbReference type="Proteomes" id="UP000010366"/>
    </source>
</evidence>
<gene>
    <name evidence="1" type="ORF">Cha6605_0570</name>
</gene>
<name>K9UB58_CHAP6</name>